<feature type="region of interest" description="Disordered" evidence="1">
    <location>
        <begin position="182"/>
        <end position="408"/>
    </location>
</feature>
<sequence>MPPPPAVTQPYYESPRPQPAAAVPYPTPQTPVKTPIQSEDIPVPTPLSEPLADSAPVAEPEPAVSQPSPTPVSAPELEPTTAEPVVEAEPEPEVTPTEDIPVSASENTDPTPSSLFVYWQMGTISTSEPTASTTDTDADAQKLGQWAIWSRRPQNPTLAPGIIISPRAAPPPNIVLQALDIKTPPVSVPVTPTKTSSLDSAAPSSEQPPVAAVAAEEVSSEVVWSSQPNSTAPSSSESEHTPTVPGSPASSNTSLSATATNKDAKDVVSATLTKEPDAPSVPVIAEPEVVAKTQDEPAAQASDIPATGATPTPSDTPTTPTPETPAPTTTTTAPTTTASTTTASTTTAPSQPPIKKSWASLLRPASSPTPTGTSPARNALPTSSVMGFSIPAEKPTATPPVPVSPTRK</sequence>
<evidence type="ECO:0000256" key="1">
    <source>
        <dbReference type="SAM" id="MobiDB-lite"/>
    </source>
</evidence>
<feature type="compositionally biased region" description="Polar residues" evidence="1">
    <location>
        <begin position="104"/>
        <end position="114"/>
    </location>
</feature>
<feature type="region of interest" description="Disordered" evidence="1">
    <location>
        <begin position="1"/>
        <end position="114"/>
    </location>
</feature>
<dbReference type="InParanoid" id="A0A409X8M5"/>
<dbReference type="EMBL" id="NHTK01004347">
    <property type="protein sequence ID" value="PPQ87148.1"/>
    <property type="molecule type" value="Genomic_DNA"/>
</dbReference>
<feature type="compositionally biased region" description="Low complexity" evidence="1">
    <location>
        <begin position="182"/>
        <end position="260"/>
    </location>
</feature>
<reference evidence="2 3" key="1">
    <citation type="journal article" date="2018" name="Evol. Lett.">
        <title>Horizontal gene cluster transfer increased hallucinogenic mushroom diversity.</title>
        <authorList>
            <person name="Reynolds H.T."/>
            <person name="Vijayakumar V."/>
            <person name="Gluck-Thaler E."/>
            <person name="Korotkin H.B."/>
            <person name="Matheny P.B."/>
            <person name="Slot J.C."/>
        </authorList>
    </citation>
    <scope>NUCLEOTIDE SEQUENCE [LARGE SCALE GENOMIC DNA]</scope>
    <source>
        <strain evidence="2 3">2629</strain>
    </source>
</reference>
<protein>
    <submittedName>
        <fullName evidence="2">Uncharacterized protein</fullName>
    </submittedName>
</protein>
<dbReference type="OrthoDB" id="429671at2759"/>
<feature type="non-terminal residue" evidence="2">
    <location>
        <position position="408"/>
    </location>
</feature>
<evidence type="ECO:0000313" key="2">
    <source>
        <dbReference type="EMBL" id="PPQ87148.1"/>
    </source>
</evidence>
<comment type="caution">
    <text evidence="2">The sequence shown here is derived from an EMBL/GenBank/DDBJ whole genome shotgun (WGS) entry which is preliminary data.</text>
</comment>
<name>A0A409X8M5_9AGAR</name>
<feature type="compositionally biased region" description="Pro residues" evidence="1">
    <location>
        <begin position="397"/>
        <end position="408"/>
    </location>
</feature>
<evidence type="ECO:0000313" key="3">
    <source>
        <dbReference type="Proteomes" id="UP000284842"/>
    </source>
</evidence>
<feature type="compositionally biased region" description="Low complexity" evidence="1">
    <location>
        <begin position="326"/>
        <end position="349"/>
    </location>
</feature>
<dbReference type="Proteomes" id="UP000284842">
    <property type="component" value="Unassembled WGS sequence"/>
</dbReference>
<accession>A0A409X8M5</accession>
<keyword evidence="3" id="KW-1185">Reference proteome</keyword>
<dbReference type="STRING" id="181874.A0A409X8M5"/>
<feature type="compositionally biased region" description="Low complexity" evidence="1">
    <location>
        <begin position="366"/>
        <end position="375"/>
    </location>
</feature>
<organism evidence="2 3">
    <name type="scientific">Panaeolus cyanescens</name>
    <dbReference type="NCBI Taxonomy" id="181874"/>
    <lineage>
        <taxon>Eukaryota</taxon>
        <taxon>Fungi</taxon>
        <taxon>Dikarya</taxon>
        <taxon>Basidiomycota</taxon>
        <taxon>Agaricomycotina</taxon>
        <taxon>Agaricomycetes</taxon>
        <taxon>Agaricomycetidae</taxon>
        <taxon>Agaricales</taxon>
        <taxon>Agaricineae</taxon>
        <taxon>Galeropsidaceae</taxon>
        <taxon>Panaeolus</taxon>
    </lineage>
</organism>
<dbReference type="AlphaFoldDB" id="A0A409X8M5"/>
<gene>
    <name evidence="2" type="ORF">CVT24_006922</name>
</gene>
<feature type="compositionally biased region" description="Low complexity" evidence="1">
    <location>
        <begin position="305"/>
        <end position="318"/>
    </location>
</feature>
<proteinExistence type="predicted"/>